<dbReference type="PROSITE" id="PS51257">
    <property type="entry name" value="PROKAR_LIPOPROTEIN"/>
    <property type="match status" value="1"/>
</dbReference>
<feature type="compositionally biased region" description="Low complexity" evidence="1">
    <location>
        <begin position="35"/>
        <end position="51"/>
    </location>
</feature>
<evidence type="ECO:0000313" key="3">
    <source>
        <dbReference type="Proteomes" id="UP001203410"/>
    </source>
</evidence>
<evidence type="ECO:0000313" key="2">
    <source>
        <dbReference type="EMBL" id="MCL6699830.1"/>
    </source>
</evidence>
<gene>
    <name evidence="2" type="ORF">LZ496_13700</name>
</gene>
<reference evidence="2 3" key="1">
    <citation type="submission" date="2022-05" db="EMBL/GenBank/DDBJ databases">
        <authorList>
            <person name="Jo J.-H."/>
            <person name="Im W.-T."/>
        </authorList>
    </citation>
    <scope>NUCLEOTIDE SEQUENCE [LARGE SCALE GENOMIC DNA]</scope>
    <source>
        <strain evidence="2 3">NSE70-1</strain>
    </source>
</reference>
<protein>
    <recommendedName>
        <fullName evidence="4">Ig-like domain-containing protein</fullName>
    </recommendedName>
</protein>
<dbReference type="RefSeq" id="WP_249905291.1">
    <property type="nucleotide sequence ID" value="NZ_JAMGBA010000004.1"/>
</dbReference>
<accession>A0ABT0RXT5</accession>
<evidence type="ECO:0000256" key="1">
    <source>
        <dbReference type="SAM" id="MobiDB-lite"/>
    </source>
</evidence>
<sequence>MTRNLIIPAILLAATACQVEQTPQNESSNTVDASTEAPQAPATEQPQANEASSSAATPPEPHLDPDAPPPPAETSALGAARRLLEYCDAVATKRYSDAYALWSDNGRATGMTLAEFSDSFAKFAAYDCHIGEPGDTEGAAGSIYVTVPLRVTGALTRGGGFVLEGPVTMRRVNDVPGSTAEQRRWHITASGLKPRP</sequence>
<dbReference type="EMBL" id="JAMGBA010000004">
    <property type="protein sequence ID" value="MCL6699830.1"/>
    <property type="molecule type" value="Genomic_DNA"/>
</dbReference>
<evidence type="ECO:0008006" key="4">
    <source>
        <dbReference type="Google" id="ProtNLM"/>
    </source>
</evidence>
<comment type="caution">
    <text evidence="2">The sequence shown here is derived from an EMBL/GenBank/DDBJ whole genome shotgun (WGS) entry which is preliminary data.</text>
</comment>
<feature type="region of interest" description="Disordered" evidence="1">
    <location>
        <begin position="21"/>
        <end position="74"/>
    </location>
</feature>
<feature type="compositionally biased region" description="Polar residues" evidence="1">
    <location>
        <begin position="21"/>
        <end position="33"/>
    </location>
</feature>
<organism evidence="2 3">
    <name type="scientific">Sphingomonas caseinilyticus</name>
    <dbReference type="NCBI Taxonomy" id="2908205"/>
    <lineage>
        <taxon>Bacteria</taxon>
        <taxon>Pseudomonadati</taxon>
        <taxon>Pseudomonadota</taxon>
        <taxon>Alphaproteobacteria</taxon>
        <taxon>Sphingomonadales</taxon>
        <taxon>Sphingomonadaceae</taxon>
        <taxon>Sphingomonas</taxon>
    </lineage>
</organism>
<name>A0ABT0RXT5_9SPHN</name>
<proteinExistence type="predicted"/>
<keyword evidence="3" id="KW-1185">Reference proteome</keyword>
<dbReference type="Proteomes" id="UP001203410">
    <property type="component" value="Unassembled WGS sequence"/>
</dbReference>